<evidence type="ECO:0000313" key="3">
    <source>
        <dbReference type="EMBL" id="TKA98387.1"/>
    </source>
</evidence>
<feature type="transmembrane region" description="Helical" evidence="2">
    <location>
        <begin position="44"/>
        <end position="75"/>
    </location>
</feature>
<reference evidence="3 4" key="1">
    <citation type="submission" date="2019-04" db="EMBL/GenBank/DDBJ databases">
        <title>Crypto-aerobic microbial life in anoxic (sulfidic) marine sediments.</title>
        <authorList>
            <person name="Bhattacharya S."/>
            <person name="Roy C."/>
            <person name="Mondal N."/>
            <person name="Sarkar J."/>
            <person name="Mandal S."/>
            <person name="Rameez M.J."/>
            <person name="Ghosh W."/>
        </authorList>
    </citation>
    <scope>NUCLEOTIDE SEQUENCE [LARGE SCALE GENOMIC DNA]</scope>
    <source>
        <strain evidence="3 4">SBBC</strain>
    </source>
</reference>
<keyword evidence="2" id="KW-0472">Membrane</keyword>
<dbReference type="Proteomes" id="UP000306340">
    <property type="component" value="Unassembled WGS sequence"/>
</dbReference>
<dbReference type="RefSeq" id="WP_136790884.1">
    <property type="nucleotide sequence ID" value="NZ_SWAU01000003.1"/>
</dbReference>
<keyword evidence="2" id="KW-1133">Transmembrane helix</keyword>
<protein>
    <submittedName>
        <fullName evidence="3">Uncharacterized protein</fullName>
    </submittedName>
</protein>
<dbReference type="EMBL" id="SWAU01000003">
    <property type="protein sequence ID" value="TKA98387.1"/>
    <property type="molecule type" value="Genomic_DNA"/>
</dbReference>
<gene>
    <name evidence="3" type="ORF">FAZ78_00775</name>
</gene>
<comment type="caution">
    <text evidence="3">The sequence shown here is derived from an EMBL/GenBank/DDBJ whole genome shotgun (WGS) entry which is preliminary data.</text>
</comment>
<accession>A0A4V5NPX5</accession>
<evidence type="ECO:0000313" key="4">
    <source>
        <dbReference type="Proteomes" id="UP000306340"/>
    </source>
</evidence>
<evidence type="ECO:0000256" key="1">
    <source>
        <dbReference type="SAM" id="MobiDB-lite"/>
    </source>
</evidence>
<sequence>MANVHDWSAAPPLAGVTRPHAAAPRKAPDADERLGAQRKVQSRVLFGLAVALFLSGFFASALWVIAAFAAFGAYVSRGADPSYCHNRFSDFDPLETAASREFEPGTAEWNIRMMRDHGG</sequence>
<proteinExistence type="predicted"/>
<feature type="region of interest" description="Disordered" evidence="1">
    <location>
        <begin position="1"/>
        <end position="34"/>
    </location>
</feature>
<dbReference type="AlphaFoldDB" id="A0A4V5NPX5"/>
<keyword evidence="2" id="KW-0812">Transmembrane</keyword>
<name>A0A4V5NPX5_9RHOB</name>
<organism evidence="3 4">
    <name type="scientific">Cereibacter changlensis</name>
    <dbReference type="NCBI Taxonomy" id="402884"/>
    <lineage>
        <taxon>Bacteria</taxon>
        <taxon>Pseudomonadati</taxon>
        <taxon>Pseudomonadota</taxon>
        <taxon>Alphaproteobacteria</taxon>
        <taxon>Rhodobacterales</taxon>
        <taxon>Paracoccaceae</taxon>
        <taxon>Cereibacter</taxon>
    </lineage>
</organism>
<evidence type="ECO:0000256" key="2">
    <source>
        <dbReference type="SAM" id="Phobius"/>
    </source>
</evidence>